<sequence>MGFFEKAGRKVEKFKQTASEAAEEHRTAECPACGESVPDDAEECPQCGADATDGN</sequence>
<gene>
    <name evidence="3" type="ORF">GCM10009030_13340</name>
</gene>
<dbReference type="RefSeq" id="WP_188995767.1">
    <property type="nucleotide sequence ID" value="NZ_BMOU01000002.1"/>
</dbReference>
<name>A0A830GL00_9EURY</name>
<dbReference type="EMBL" id="BMOU01000002">
    <property type="protein sequence ID" value="GGN90899.1"/>
    <property type="molecule type" value="Genomic_DNA"/>
</dbReference>
<feature type="region of interest" description="Disordered" evidence="1">
    <location>
        <begin position="1"/>
        <end position="55"/>
    </location>
</feature>
<feature type="domain" description="Zinc-ribbon" evidence="2">
    <location>
        <begin position="30"/>
        <end position="49"/>
    </location>
</feature>
<dbReference type="AlphaFoldDB" id="A0A830GL00"/>
<dbReference type="InterPro" id="IPR026870">
    <property type="entry name" value="Zinc_ribbon_dom"/>
</dbReference>
<organism evidence="3 4">
    <name type="scientific">Haloarcula pellucida</name>
    <dbReference type="NCBI Taxonomy" id="1427151"/>
    <lineage>
        <taxon>Archaea</taxon>
        <taxon>Methanobacteriati</taxon>
        <taxon>Methanobacteriota</taxon>
        <taxon>Stenosarchaea group</taxon>
        <taxon>Halobacteria</taxon>
        <taxon>Halobacteriales</taxon>
        <taxon>Haloarculaceae</taxon>
        <taxon>Haloarcula</taxon>
    </lineage>
</organism>
<evidence type="ECO:0000313" key="4">
    <source>
        <dbReference type="Proteomes" id="UP000605784"/>
    </source>
</evidence>
<reference evidence="3" key="1">
    <citation type="journal article" date="2014" name="Int. J. Syst. Evol. Microbiol.">
        <title>Complete genome sequence of Corynebacterium casei LMG S-19264T (=DSM 44701T), isolated from a smear-ripened cheese.</title>
        <authorList>
            <consortium name="US DOE Joint Genome Institute (JGI-PGF)"/>
            <person name="Walter F."/>
            <person name="Albersmeier A."/>
            <person name="Kalinowski J."/>
            <person name="Ruckert C."/>
        </authorList>
    </citation>
    <scope>NUCLEOTIDE SEQUENCE</scope>
    <source>
        <strain evidence="3">JCM 17820</strain>
    </source>
</reference>
<feature type="compositionally biased region" description="Basic and acidic residues" evidence="1">
    <location>
        <begin position="1"/>
        <end position="15"/>
    </location>
</feature>
<dbReference type="Proteomes" id="UP000605784">
    <property type="component" value="Unassembled WGS sequence"/>
</dbReference>
<keyword evidence="4" id="KW-1185">Reference proteome</keyword>
<dbReference type="Pfam" id="PF13240">
    <property type="entry name" value="Zn_Ribbon_1"/>
    <property type="match status" value="1"/>
</dbReference>
<protein>
    <recommendedName>
        <fullName evidence="2">Zinc-ribbon domain-containing protein</fullName>
    </recommendedName>
</protein>
<proteinExistence type="predicted"/>
<accession>A0A830GL00</accession>
<comment type="caution">
    <text evidence="3">The sequence shown here is derived from an EMBL/GenBank/DDBJ whole genome shotgun (WGS) entry which is preliminary data.</text>
</comment>
<evidence type="ECO:0000313" key="3">
    <source>
        <dbReference type="EMBL" id="GGN90899.1"/>
    </source>
</evidence>
<evidence type="ECO:0000256" key="1">
    <source>
        <dbReference type="SAM" id="MobiDB-lite"/>
    </source>
</evidence>
<reference evidence="3" key="2">
    <citation type="submission" date="2020-09" db="EMBL/GenBank/DDBJ databases">
        <authorList>
            <person name="Sun Q."/>
            <person name="Ohkuma M."/>
        </authorList>
    </citation>
    <scope>NUCLEOTIDE SEQUENCE</scope>
    <source>
        <strain evidence="3">JCM 17820</strain>
    </source>
</reference>
<evidence type="ECO:0000259" key="2">
    <source>
        <dbReference type="Pfam" id="PF13240"/>
    </source>
</evidence>